<organism evidence="3 4">
    <name type="scientific">Pogonomyrmex barbatus</name>
    <name type="common">red harvester ant</name>
    <dbReference type="NCBI Taxonomy" id="144034"/>
    <lineage>
        <taxon>Eukaryota</taxon>
        <taxon>Metazoa</taxon>
        <taxon>Ecdysozoa</taxon>
        <taxon>Arthropoda</taxon>
        <taxon>Hexapoda</taxon>
        <taxon>Insecta</taxon>
        <taxon>Pterygota</taxon>
        <taxon>Neoptera</taxon>
        <taxon>Endopterygota</taxon>
        <taxon>Hymenoptera</taxon>
        <taxon>Apocrita</taxon>
        <taxon>Aculeata</taxon>
        <taxon>Formicoidea</taxon>
        <taxon>Formicidae</taxon>
        <taxon>Myrmicinae</taxon>
        <taxon>Pogonomyrmex</taxon>
    </lineage>
</organism>
<dbReference type="GeneID" id="105423824"/>
<dbReference type="GO" id="GO:0003676">
    <property type="term" value="F:nucleic acid binding"/>
    <property type="evidence" value="ECO:0007669"/>
    <property type="project" value="InterPro"/>
</dbReference>
<dbReference type="PROSITE" id="PS50158">
    <property type="entry name" value="ZF_CCHC"/>
    <property type="match status" value="1"/>
</dbReference>
<proteinExistence type="predicted"/>
<dbReference type="InterPro" id="IPR001878">
    <property type="entry name" value="Znf_CCHC"/>
</dbReference>
<dbReference type="Proteomes" id="UP000504615">
    <property type="component" value="Unplaced"/>
</dbReference>
<name>A0A6I9WJX3_9HYME</name>
<accession>A0A6I9WJX3</accession>
<dbReference type="InterPro" id="IPR036875">
    <property type="entry name" value="Znf_CCHC_sf"/>
</dbReference>
<dbReference type="Gene3D" id="4.10.60.10">
    <property type="entry name" value="Zinc finger, CCHC-type"/>
    <property type="match status" value="1"/>
</dbReference>
<evidence type="ECO:0000313" key="4">
    <source>
        <dbReference type="RefSeq" id="XP_011632041.1"/>
    </source>
</evidence>
<sequence>MIPEIDGTSRGRVYEFLNASTYAIKNIHPADEHSLLEAILCTKFKGKAMMDFRMRDIINFEQLKRELEKEYLSKRSTAHLQLEFNSLKQKLNENAQEFGRRTDNIAIELYESMEEGKNHTVEQQRAILENIKEQALHNYQNGLHEEIKLIVRSQRYQTIQEAIAGATAEEKTRGPSTRTLTYRNRSVFKAHTPSPRCEKCGKIGHYGRDCRTSRFSNRYTLPKPEGQPRINTIEKQCSYCKKIGHLRHECWTLNGNRKTAKIPEKFKIGRIRLRNNT</sequence>
<feature type="domain" description="CCHC-type" evidence="2">
    <location>
        <begin position="196"/>
        <end position="211"/>
    </location>
</feature>
<dbReference type="GO" id="GO:0008270">
    <property type="term" value="F:zinc ion binding"/>
    <property type="evidence" value="ECO:0007669"/>
    <property type="project" value="UniProtKB-KW"/>
</dbReference>
<evidence type="ECO:0000313" key="3">
    <source>
        <dbReference type="Proteomes" id="UP000504615"/>
    </source>
</evidence>
<keyword evidence="3" id="KW-1185">Reference proteome</keyword>
<keyword evidence="1" id="KW-0863">Zinc-finger</keyword>
<dbReference type="KEGG" id="pbar:105423824"/>
<reference evidence="4" key="1">
    <citation type="submission" date="2025-08" db="UniProtKB">
        <authorList>
            <consortium name="RefSeq"/>
        </authorList>
    </citation>
    <scope>IDENTIFICATION</scope>
</reference>
<dbReference type="AlphaFoldDB" id="A0A6I9WJX3"/>
<protein>
    <submittedName>
        <fullName evidence="4">Uncharacterized protein LOC105423824</fullName>
    </submittedName>
</protein>
<keyword evidence="1" id="KW-0862">Zinc</keyword>
<keyword evidence="1" id="KW-0479">Metal-binding</keyword>
<dbReference type="RefSeq" id="XP_011632041.1">
    <property type="nucleotide sequence ID" value="XM_011633739.2"/>
</dbReference>
<dbReference type="SMART" id="SM00343">
    <property type="entry name" value="ZnF_C2HC"/>
    <property type="match status" value="2"/>
</dbReference>
<evidence type="ECO:0000259" key="2">
    <source>
        <dbReference type="PROSITE" id="PS50158"/>
    </source>
</evidence>
<dbReference type="OrthoDB" id="7697617at2759"/>
<dbReference type="Pfam" id="PF00098">
    <property type="entry name" value="zf-CCHC"/>
    <property type="match status" value="1"/>
</dbReference>
<gene>
    <name evidence="4" type="primary">LOC105423824</name>
</gene>
<evidence type="ECO:0000256" key="1">
    <source>
        <dbReference type="PROSITE-ProRule" id="PRU00047"/>
    </source>
</evidence>
<dbReference type="SUPFAM" id="SSF57756">
    <property type="entry name" value="Retrovirus zinc finger-like domains"/>
    <property type="match status" value="1"/>
</dbReference>